<dbReference type="RefSeq" id="WP_125578424.1">
    <property type="nucleotide sequence ID" value="NZ_JBHTOF010000031.1"/>
</dbReference>
<protein>
    <submittedName>
        <fullName evidence="2">Sugar phosphate isomerase/epimerase family protein</fullName>
    </submittedName>
</protein>
<dbReference type="PANTHER" id="PTHR12110">
    <property type="entry name" value="HYDROXYPYRUVATE ISOMERASE"/>
    <property type="match status" value="1"/>
</dbReference>
<evidence type="ECO:0000259" key="1">
    <source>
        <dbReference type="Pfam" id="PF01261"/>
    </source>
</evidence>
<dbReference type="SUPFAM" id="SSF51658">
    <property type="entry name" value="Xylose isomerase-like"/>
    <property type="match status" value="1"/>
</dbReference>
<keyword evidence="2" id="KW-0413">Isomerase</keyword>
<dbReference type="InterPro" id="IPR013022">
    <property type="entry name" value="Xyl_isomerase-like_TIM-brl"/>
</dbReference>
<dbReference type="InterPro" id="IPR036237">
    <property type="entry name" value="Xyl_isomerase-like_sf"/>
</dbReference>
<evidence type="ECO:0000313" key="3">
    <source>
        <dbReference type="Proteomes" id="UP001597244"/>
    </source>
</evidence>
<dbReference type="Proteomes" id="UP001597244">
    <property type="component" value="Unassembled WGS sequence"/>
</dbReference>
<dbReference type="InterPro" id="IPR050312">
    <property type="entry name" value="IolE/XylAMocC-like"/>
</dbReference>
<sequence>MLSNFTISAFADEISPDLKKQVETLRANGISHMELRGIDGKNVSEFTADQAQEYKKYLDASGIKVSSLGSPIGKIKIDDDFAPQLELFKHVLEIAQIFEVPYIRMFSFFIDKDKNADDYRDEVINRWRQYMEAAEAYPQITLLHENEKEIFGDTPERCLTLLQAINSPQLRMAFDPANFVQCDVETYPHAYDLLKDYVSYVHIKDAKFEDHEVYPAGFGDGHVAEILTSLANRGFEGYLSIEPHLGDFKGFSQLELGNKHLQTNPKDGAEIFDVAAAALKKILEPKYEWK</sequence>
<organism evidence="2 3">
    <name type="scientific">Lapidilactobacillus mulanensis</name>
    <dbReference type="NCBI Taxonomy" id="2485999"/>
    <lineage>
        <taxon>Bacteria</taxon>
        <taxon>Bacillati</taxon>
        <taxon>Bacillota</taxon>
        <taxon>Bacilli</taxon>
        <taxon>Lactobacillales</taxon>
        <taxon>Lactobacillaceae</taxon>
        <taxon>Lapidilactobacillus</taxon>
    </lineage>
</organism>
<dbReference type="GO" id="GO:0016853">
    <property type="term" value="F:isomerase activity"/>
    <property type="evidence" value="ECO:0007669"/>
    <property type="project" value="UniProtKB-KW"/>
</dbReference>
<dbReference type="PANTHER" id="PTHR12110:SF41">
    <property type="entry name" value="INOSOSE DEHYDRATASE"/>
    <property type="match status" value="1"/>
</dbReference>
<dbReference type="Pfam" id="PF01261">
    <property type="entry name" value="AP_endonuc_2"/>
    <property type="match status" value="1"/>
</dbReference>
<reference evidence="3" key="1">
    <citation type="journal article" date="2019" name="Int. J. Syst. Evol. Microbiol.">
        <title>The Global Catalogue of Microorganisms (GCM) 10K type strain sequencing project: providing services to taxonomists for standard genome sequencing and annotation.</title>
        <authorList>
            <consortium name="The Broad Institute Genomics Platform"/>
            <consortium name="The Broad Institute Genome Sequencing Center for Infectious Disease"/>
            <person name="Wu L."/>
            <person name="Ma J."/>
        </authorList>
    </citation>
    <scope>NUCLEOTIDE SEQUENCE [LARGE SCALE GENOMIC DNA]</scope>
    <source>
        <strain evidence="3">CCM 8951</strain>
    </source>
</reference>
<accession>A0ABW4DNE0</accession>
<feature type="domain" description="Xylose isomerase-like TIM barrel" evidence="1">
    <location>
        <begin position="24"/>
        <end position="244"/>
    </location>
</feature>
<name>A0ABW4DNE0_9LACO</name>
<dbReference type="Gene3D" id="3.20.20.150">
    <property type="entry name" value="Divalent-metal-dependent TIM barrel enzymes"/>
    <property type="match status" value="1"/>
</dbReference>
<evidence type="ECO:0000313" key="2">
    <source>
        <dbReference type="EMBL" id="MFD1465358.1"/>
    </source>
</evidence>
<dbReference type="EMBL" id="JBHTOF010000031">
    <property type="protein sequence ID" value="MFD1465358.1"/>
    <property type="molecule type" value="Genomic_DNA"/>
</dbReference>
<comment type="caution">
    <text evidence="2">The sequence shown here is derived from an EMBL/GenBank/DDBJ whole genome shotgun (WGS) entry which is preliminary data.</text>
</comment>
<gene>
    <name evidence="2" type="ORF">ACFQ4L_04530</name>
</gene>
<proteinExistence type="predicted"/>
<keyword evidence="3" id="KW-1185">Reference proteome</keyword>